<reference evidence="8" key="3">
    <citation type="journal article" date="2016" name="Gigascience">
        <title>De novo construction of an expanded transcriptome assembly for the western tarnished plant bug, Lygus hesperus.</title>
        <authorList>
            <person name="Tassone E.E."/>
            <person name="Geib S.M."/>
            <person name="Hall B."/>
            <person name="Fabrick J.A."/>
            <person name="Brent C.S."/>
            <person name="Hull J.J."/>
        </authorList>
    </citation>
    <scope>NUCLEOTIDE SEQUENCE</scope>
</reference>
<evidence type="ECO:0000256" key="5">
    <source>
        <dbReference type="ARBA" id="ARBA00023163"/>
    </source>
</evidence>
<dbReference type="SUPFAM" id="SSF64484">
    <property type="entry name" value="beta and beta-prime subunits of DNA dependent RNA-polymerase"/>
    <property type="match status" value="1"/>
</dbReference>
<evidence type="ECO:0000256" key="4">
    <source>
        <dbReference type="ARBA" id="ARBA00022695"/>
    </source>
</evidence>
<dbReference type="InterPro" id="IPR037033">
    <property type="entry name" value="DNA-dir_RNAP_su2_hyb_sf"/>
</dbReference>
<evidence type="ECO:0000313" key="7">
    <source>
        <dbReference type="EMBL" id="JAG20877.1"/>
    </source>
</evidence>
<name>A0A0A9XJH1_LYGHE</name>
<dbReference type="Pfam" id="PF00562">
    <property type="entry name" value="RNA_pol_Rpb2_6"/>
    <property type="match status" value="1"/>
</dbReference>
<evidence type="ECO:0000256" key="3">
    <source>
        <dbReference type="ARBA" id="ARBA00022679"/>
    </source>
</evidence>
<reference evidence="7" key="2">
    <citation type="submission" date="2014-07" db="EMBL/GenBank/DDBJ databases">
        <authorList>
            <person name="Hull J."/>
        </authorList>
    </citation>
    <scope>NUCLEOTIDE SEQUENCE</scope>
</reference>
<accession>A0A0A9XJH1</accession>
<dbReference type="GO" id="GO:0000428">
    <property type="term" value="C:DNA-directed RNA polymerase complex"/>
    <property type="evidence" value="ECO:0007669"/>
    <property type="project" value="UniProtKB-KW"/>
</dbReference>
<reference evidence="7" key="1">
    <citation type="journal article" date="2014" name="PLoS ONE">
        <title>Transcriptome-Based Identification of ABC Transporters in the Western Tarnished Plant Bug Lygus hesperus.</title>
        <authorList>
            <person name="Hull J.J."/>
            <person name="Chaney K."/>
            <person name="Geib S.M."/>
            <person name="Fabrick J.A."/>
            <person name="Brent C.S."/>
            <person name="Walsh D."/>
            <person name="Lavine L.C."/>
        </authorList>
    </citation>
    <scope>NUCLEOTIDE SEQUENCE</scope>
</reference>
<dbReference type="InterPro" id="IPR007120">
    <property type="entry name" value="DNA-dir_RNAP_su2_dom"/>
</dbReference>
<dbReference type="EMBL" id="GBHO01022727">
    <property type="protein sequence ID" value="JAG20877.1"/>
    <property type="molecule type" value="Transcribed_RNA"/>
</dbReference>
<dbReference type="AlphaFoldDB" id="A0A0A9XJH1"/>
<keyword evidence="3" id="KW-0808">Transferase</keyword>
<organism evidence="7">
    <name type="scientific">Lygus hesperus</name>
    <name type="common">Western plant bug</name>
    <dbReference type="NCBI Taxonomy" id="30085"/>
    <lineage>
        <taxon>Eukaryota</taxon>
        <taxon>Metazoa</taxon>
        <taxon>Ecdysozoa</taxon>
        <taxon>Arthropoda</taxon>
        <taxon>Hexapoda</taxon>
        <taxon>Insecta</taxon>
        <taxon>Pterygota</taxon>
        <taxon>Neoptera</taxon>
        <taxon>Paraneoptera</taxon>
        <taxon>Hemiptera</taxon>
        <taxon>Heteroptera</taxon>
        <taxon>Panheteroptera</taxon>
        <taxon>Cimicomorpha</taxon>
        <taxon>Miridae</taxon>
        <taxon>Mirini</taxon>
        <taxon>Lygus</taxon>
    </lineage>
</organism>
<dbReference type="EC" id="2.7.7.6" evidence="1"/>
<dbReference type="Gene3D" id="2.40.270.10">
    <property type="entry name" value="DNA-directed RNA polymerase, subunit 2, domain 6"/>
    <property type="match status" value="1"/>
</dbReference>
<feature type="domain" description="DNA-directed RNA polymerase subunit 2 hybrid-binding" evidence="6">
    <location>
        <begin position="2"/>
        <end position="94"/>
    </location>
</feature>
<protein>
    <recommendedName>
        <fullName evidence="1">DNA-directed RNA polymerase</fullName>
        <ecNumber evidence="1">2.7.7.6</ecNumber>
    </recommendedName>
</protein>
<dbReference type="InterPro" id="IPR014724">
    <property type="entry name" value="RNA_pol_RPB2_OB-fold"/>
</dbReference>
<dbReference type="GO" id="GO:0003677">
    <property type="term" value="F:DNA binding"/>
    <property type="evidence" value="ECO:0007669"/>
    <property type="project" value="InterPro"/>
</dbReference>
<keyword evidence="4" id="KW-0548">Nucleotidyltransferase</keyword>
<dbReference type="Gene3D" id="2.40.50.150">
    <property type="match status" value="1"/>
</dbReference>
<dbReference type="GO" id="GO:0006351">
    <property type="term" value="P:DNA-templated transcription"/>
    <property type="evidence" value="ECO:0007669"/>
    <property type="project" value="InterPro"/>
</dbReference>
<evidence type="ECO:0000256" key="2">
    <source>
        <dbReference type="ARBA" id="ARBA00022478"/>
    </source>
</evidence>
<evidence type="ECO:0000259" key="6">
    <source>
        <dbReference type="Pfam" id="PF00562"/>
    </source>
</evidence>
<proteinExistence type="predicted"/>
<keyword evidence="5" id="KW-0804">Transcription</keyword>
<dbReference type="EMBL" id="GDHC01020587">
    <property type="protein sequence ID" value="JAP98041.1"/>
    <property type="molecule type" value="Transcribed_RNA"/>
</dbReference>
<evidence type="ECO:0000256" key="1">
    <source>
        <dbReference type="ARBA" id="ARBA00012418"/>
    </source>
</evidence>
<dbReference type="GO" id="GO:0003899">
    <property type="term" value="F:DNA-directed RNA polymerase activity"/>
    <property type="evidence" value="ECO:0007669"/>
    <property type="project" value="UniProtKB-EC"/>
</dbReference>
<gene>
    <name evidence="7" type="primary">Polr1b</name>
    <name evidence="7" type="ORF">CM83_21991</name>
    <name evidence="8" type="ORF">g.92332</name>
</gene>
<keyword evidence="2 7" id="KW-0240">DNA-directed RNA polymerase</keyword>
<evidence type="ECO:0000313" key="8">
    <source>
        <dbReference type="EMBL" id="JAP98041.1"/>
    </source>
</evidence>
<sequence length="117" mass="11792">MDRYGLDDVSLGVNAVVAILAYTGYDMDDAVIVNSTATQRGMLMAGVTVAKVVKASGKGDNGDVFVFQNLLSTGDKFTPQLGSNGLPYPRANLTSPTTTSAAIDSAGCGGISGGGAL</sequence>